<keyword evidence="6 8" id="KW-0472">Membrane</keyword>
<dbReference type="GO" id="GO:0022857">
    <property type="term" value="F:transmembrane transporter activity"/>
    <property type="evidence" value="ECO:0007669"/>
    <property type="project" value="InterPro"/>
</dbReference>
<keyword evidence="10" id="KW-1185">Reference proteome</keyword>
<dbReference type="OrthoDB" id="5294637at2"/>
<evidence type="ECO:0000256" key="8">
    <source>
        <dbReference type="SAM" id="Phobius"/>
    </source>
</evidence>
<reference evidence="9 10" key="1">
    <citation type="journal article" date="2011" name="Stand. Genomic Sci.">
        <title>Complete genome sequence of 'Thioalkalivibrio sulfidophilus' HL-EbGr7.</title>
        <authorList>
            <person name="Muyzer G."/>
            <person name="Sorokin D.Y."/>
            <person name="Mavromatis K."/>
            <person name="Lapidus A."/>
            <person name="Clum A."/>
            <person name="Ivanova N."/>
            <person name="Pati A."/>
            <person name="d'Haeseleer P."/>
            <person name="Woyke T."/>
            <person name="Kyrpides N.C."/>
        </authorList>
    </citation>
    <scope>NUCLEOTIDE SEQUENCE [LARGE SCALE GENOMIC DNA]</scope>
    <source>
        <strain evidence="9 10">HL-EbGR7</strain>
    </source>
</reference>
<feature type="transmembrane region" description="Helical" evidence="8">
    <location>
        <begin position="21"/>
        <end position="41"/>
    </location>
</feature>
<dbReference type="eggNOG" id="COG0848">
    <property type="taxonomic scope" value="Bacteria"/>
</dbReference>
<evidence type="ECO:0000256" key="5">
    <source>
        <dbReference type="ARBA" id="ARBA00022989"/>
    </source>
</evidence>
<evidence type="ECO:0000256" key="6">
    <source>
        <dbReference type="ARBA" id="ARBA00023136"/>
    </source>
</evidence>
<dbReference type="Pfam" id="PF02472">
    <property type="entry name" value="ExbD"/>
    <property type="match status" value="1"/>
</dbReference>
<evidence type="ECO:0000256" key="7">
    <source>
        <dbReference type="RuleBase" id="RU003879"/>
    </source>
</evidence>
<comment type="similarity">
    <text evidence="2 7">Belongs to the ExbD/TolR family.</text>
</comment>
<evidence type="ECO:0000313" key="10">
    <source>
        <dbReference type="Proteomes" id="UP000002383"/>
    </source>
</evidence>
<dbReference type="EMBL" id="CP001339">
    <property type="protein sequence ID" value="ACL71634.1"/>
    <property type="molecule type" value="Genomic_DNA"/>
</dbReference>
<keyword evidence="3" id="KW-1003">Cell membrane</keyword>
<evidence type="ECO:0000256" key="3">
    <source>
        <dbReference type="ARBA" id="ARBA00022475"/>
    </source>
</evidence>
<evidence type="ECO:0000256" key="1">
    <source>
        <dbReference type="ARBA" id="ARBA00004162"/>
    </source>
</evidence>
<protein>
    <submittedName>
        <fullName evidence="9">Sigma-70 factor</fullName>
    </submittedName>
</protein>
<keyword evidence="7" id="KW-0813">Transport</keyword>
<evidence type="ECO:0000256" key="4">
    <source>
        <dbReference type="ARBA" id="ARBA00022692"/>
    </source>
</evidence>
<dbReference type="Proteomes" id="UP000002383">
    <property type="component" value="Chromosome"/>
</dbReference>
<dbReference type="STRING" id="396588.Tgr7_0537"/>
<proteinExistence type="inferred from homology"/>
<keyword evidence="4 7" id="KW-0812">Transmembrane</keyword>
<organism evidence="9 10">
    <name type="scientific">Thioalkalivibrio sulfidiphilus (strain HL-EbGR7)</name>
    <dbReference type="NCBI Taxonomy" id="396588"/>
    <lineage>
        <taxon>Bacteria</taxon>
        <taxon>Pseudomonadati</taxon>
        <taxon>Pseudomonadota</taxon>
        <taxon>Gammaproteobacteria</taxon>
        <taxon>Chromatiales</taxon>
        <taxon>Ectothiorhodospiraceae</taxon>
        <taxon>Thioalkalivibrio</taxon>
    </lineage>
</organism>
<dbReference type="AlphaFoldDB" id="B8GLB6"/>
<name>B8GLB6_THISH</name>
<accession>B8GLB6</accession>
<gene>
    <name evidence="9" type="ordered locus">Tgr7_0537</name>
</gene>
<evidence type="ECO:0000256" key="2">
    <source>
        <dbReference type="ARBA" id="ARBA00005811"/>
    </source>
</evidence>
<dbReference type="HOGENOM" id="CLU_120814_1_0_6"/>
<dbReference type="GO" id="GO:0005886">
    <property type="term" value="C:plasma membrane"/>
    <property type="evidence" value="ECO:0007669"/>
    <property type="project" value="UniProtKB-SubCell"/>
</dbReference>
<dbReference type="GO" id="GO:0015031">
    <property type="term" value="P:protein transport"/>
    <property type="evidence" value="ECO:0007669"/>
    <property type="project" value="UniProtKB-KW"/>
</dbReference>
<dbReference type="KEGG" id="tgr:Tgr7_0537"/>
<keyword evidence="7" id="KW-0653">Protein transport</keyword>
<evidence type="ECO:0000313" key="9">
    <source>
        <dbReference type="EMBL" id="ACL71634.1"/>
    </source>
</evidence>
<sequence>MKMSRRARRMERHHLRAKRVPGFNLVALMDIFTILVFFLLVNSTDVQEIPSTRAVELPESVAETVPREALIVTVSQDAILVAGRQVSTVVEAEQSEGLVIETLRVALEQHGRRGLLRREDDEDLGAITIMGDRQIPFSLLKKVMATCTEAGFSQVSLAVHQTTQTAGGGS</sequence>
<dbReference type="RefSeq" id="WP_012637122.1">
    <property type="nucleotide sequence ID" value="NC_011901.1"/>
</dbReference>
<dbReference type="InterPro" id="IPR003400">
    <property type="entry name" value="ExbD"/>
</dbReference>
<comment type="subcellular location">
    <subcellularLocation>
        <location evidence="1">Cell membrane</location>
        <topology evidence="1">Single-pass membrane protein</topology>
    </subcellularLocation>
    <subcellularLocation>
        <location evidence="7">Cell membrane</location>
        <topology evidence="7">Single-pass type II membrane protein</topology>
    </subcellularLocation>
</comment>
<keyword evidence="5 8" id="KW-1133">Transmembrane helix</keyword>